<protein>
    <recommendedName>
        <fullName evidence="1">Reverse transcriptase domain-containing protein</fullName>
    </recommendedName>
</protein>
<keyword evidence="3" id="KW-1185">Reference proteome</keyword>
<dbReference type="RefSeq" id="XP_064677914.1">
    <property type="nucleotide sequence ID" value="XM_064831634.1"/>
</dbReference>
<accession>A0AAN7D5K0</accession>
<dbReference type="Proteomes" id="UP001304243">
    <property type="component" value="Unassembled WGS sequence"/>
</dbReference>
<dbReference type="EMBL" id="JASEJX010000030">
    <property type="protein sequence ID" value="KAK4511248.1"/>
    <property type="molecule type" value="Genomic_DNA"/>
</dbReference>
<proteinExistence type="predicted"/>
<reference evidence="2 3" key="1">
    <citation type="submission" date="2022-11" db="EMBL/GenBank/DDBJ databases">
        <title>Mucor velutinosus strain NIH1002 WGS.</title>
        <authorList>
            <person name="Subramanian P."/>
            <person name="Mullikin J.C."/>
            <person name="Segre J.A."/>
            <person name="Zelazny A.M."/>
        </authorList>
    </citation>
    <scope>NUCLEOTIDE SEQUENCE [LARGE SCALE GENOMIC DNA]</scope>
    <source>
        <strain evidence="2 3">NIH1002</strain>
    </source>
</reference>
<evidence type="ECO:0000313" key="2">
    <source>
        <dbReference type="EMBL" id="KAK4511248.1"/>
    </source>
</evidence>
<evidence type="ECO:0000259" key="1">
    <source>
        <dbReference type="Pfam" id="PF00078"/>
    </source>
</evidence>
<evidence type="ECO:0000313" key="3">
    <source>
        <dbReference type="Proteomes" id="UP001304243"/>
    </source>
</evidence>
<sequence length="462" mass="50446">MFDDVSVSVLIANHNSVAFSPVTGVLQGSVLSPHLYSLYINSLPSLLRSGATGATMLPVPGADAPIAINSLLFADDVAVFGSKSEVQRMLDLAAGHSVSLGYRWKPSKCAVLGTAAALAGSPLVLYNEALPVVDEFTYLGMPFRYKGLHAPGILSLRSAGAVKTMVLLNSVGVNRNGFSLLLSSRLYRTFIRPKLEYGLAISHLSARDFTAMDTLQNRLVGMFVGSTWVNVAKHITCLPSIKHRYNVLATRFALRADTLPDDCLLVLLRAHLHYTRLDRFICENPLYQSLPDPVPSSAGLRTTFAAYWQDQVDLQLSAATVTGRHTLLRACRPDTMRPDPILYLPLGRIARSRLVRWRLGRFTNMREECPCMSPAGVHISRDHFLYCRALDPDLIDALPPAPPGVHRIGHALNCLPTTASAGLPAYWSALLNLLYAIDCLVHPLAVIAPDPDPASLWYSRTG</sequence>
<dbReference type="Pfam" id="PF00078">
    <property type="entry name" value="RVT_1"/>
    <property type="match status" value="1"/>
</dbReference>
<dbReference type="GeneID" id="89956149"/>
<feature type="domain" description="Reverse transcriptase" evidence="1">
    <location>
        <begin position="17"/>
        <end position="142"/>
    </location>
</feature>
<dbReference type="PANTHER" id="PTHR47027">
    <property type="entry name" value="REVERSE TRANSCRIPTASE DOMAIN-CONTAINING PROTEIN"/>
    <property type="match status" value="1"/>
</dbReference>
<dbReference type="InterPro" id="IPR000477">
    <property type="entry name" value="RT_dom"/>
</dbReference>
<organism evidence="2 3">
    <name type="scientific">Mucor velutinosus</name>
    <dbReference type="NCBI Taxonomy" id="708070"/>
    <lineage>
        <taxon>Eukaryota</taxon>
        <taxon>Fungi</taxon>
        <taxon>Fungi incertae sedis</taxon>
        <taxon>Mucoromycota</taxon>
        <taxon>Mucoromycotina</taxon>
        <taxon>Mucoromycetes</taxon>
        <taxon>Mucorales</taxon>
        <taxon>Mucorineae</taxon>
        <taxon>Mucoraceae</taxon>
        <taxon>Mucor</taxon>
    </lineage>
</organism>
<comment type="caution">
    <text evidence="2">The sequence shown here is derived from an EMBL/GenBank/DDBJ whole genome shotgun (WGS) entry which is preliminary data.</text>
</comment>
<name>A0AAN7D5K0_9FUNG</name>
<dbReference type="PANTHER" id="PTHR47027:SF20">
    <property type="entry name" value="REVERSE TRANSCRIPTASE-LIKE PROTEIN WITH RNA-DIRECTED DNA POLYMERASE DOMAIN"/>
    <property type="match status" value="1"/>
</dbReference>
<dbReference type="AlphaFoldDB" id="A0AAN7D5K0"/>
<gene>
    <name evidence="2" type="ORF">ATC70_012463</name>
</gene>